<dbReference type="PANTHER" id="PTHR40626:SF11">
    <property type="entry name" value="ZINC FINGER PROTEIN YPR022C"/>
    <property type="match status" value="1"/>
</dbReference>
<dbReference type="Gene3D" id="3.30.160.60">
    <property type="entry name" value="Classic Zinc Finger"/>
    <property type="match status" value="1"/>
</dbReference>
<evidence type="ECO:0000256" key="2">
    <source>
        <dbReference type="ARBA" id="ARBA00022723"/>
    </source>
</evidence>
<feature type="region of interest" description="Disordered" evidence="8">
    <location>
        <begin position="69"/>
        <end position="198"/>
    </location>
</feature>
<evidence type="ECO:0000259" key="9">
    <source>
        <dbReference type="PROSITE" id="PS50157"/>
    </source>
</evidence>
<dbReference type="GO" id="GO:0000785">
    <property type="term" value="C:chromatin"/>
    <property type="evidence" value="ECO:0007669"/>
    <property type="project" value="TreeGrafter"/>
</dbReference>
<feature type="region of interest" description="Disordered" evidence="8">
    <location>
        <begin position="286"/>
        <end position="346"/>
    </location>
</feature>
<dbReference type="InterPro" id="IPR007219">
    <property type="entry name" value="XnlR_reg_dom"/>
</dbReference>
<dbReference type="PROSITE" id="PS50157">
    <property type="entry name" value="ZINC_FINGER_C2H2_2"/>
    <property type="match status" value="2"/>
</dbReference>
<dbReference type="InterPro" id="IPR051059">
    <property type="entry name" value="VerF-like"/>
</dbReference>
<feature type="compositionally biased region" description="Low complexity" evidence="8">
    <location>
        <begin position="293"/>
        <end position="309"/>
    </location>
</feature>
<reference evidence="10" key="1">
    <citation type="journal article" date="2021" name="Nat. Commun.">
        <title>Genetic determinants of endophytism in the Arabidopsis root mycobiome.</title>
        <authorList>
            <person name="Mesny F."/>
            <person name="Miyauchi S."/>
            <person name="Thiergart T."/>
            <person name="Pickel B."/>
            <person name="Atanasova L."/>
            <person name="Karlsson M."/>
            <person name="Huettel B."/>
            <person name="Barry K.W."/>
            <person name="Haridas S."/>
            <person name="Chen C."/>
            <person name="Bauer D."/>
            <person name="Andreopoulos W."/>
            <person name="Pangilinan J."/>
            <person name="LaButti K."/>
            <person name="Riley R."/>
            <person name="Lipzen A."/>
            <person name="Clum A."/>
            <person name="Drula E."/>
            <person name="Henrissat B."/>
            <person name="Kohler A."/>
            <person name="Grigoriev I.V."/>
            <person name="Martin F.M."/>
            <person name="Hacquard S."/>
        </authorList>
    </citation>
    <scope>NUCLEOTIDE SEQUENCE</scope>
    <source>
        <strain evidence="10">MPI-CAGE-AT-0147</strain>
    </source>
</reference>
<evidence type="ECO:0000256" key="6">
    <source>
        <dbReference type="ARBA" id="ARBA00023242"/>
    </source>
</evidence>
<comment type="subcellular location">
    <subcellularLocation>
        <location evidence="1">Nucleus</location>
    </subcellularLocation>
</comment>
<dbReference type="GO" id="GO:0005634">
    <property type="term" value="C:nucleus"/>
    <property type="evidence" value="ECO:0007669"/>
    <property type="project" value="UniProtKB-SubCell"/>
</dbReference>
<dbReference type="Pfam" id="PF04082">
    <property type="entry name" value="Fungal_trans"/>
    <property type="match status" value="1"/>
</dbReference>
<accession>A0A9P9JCX0</accession>
<dbReference type="Proteomes" id="UP000738349">
    <property type="component" value="Unassembled WGS sequence"/>
</dbReference>
<evidence type="ECO:0000256" key="4">
    <source>
        <dbReference type="ARBA" id="ARBA00022771"/>
    </source>
</evidence>
<comment type="caution">
    <text evidence="10">The sequence shown here is derived from an EMBL/GenBank/DDBJ whole genome shotgun (WGS) entry which is preliminary data.</text>
</comment>
<dbReference type="InterPro" id="IPR036236">
    <property type="entry name" value="Znf_C2H2_sf"/>
</dbReference>
<dbReference type="SUPFAM" id="SSF57667">
    <property type="entry name" value="beta-beta-alpha zinc fingers"/>
    <property type="match status" value="1"/>
</dbReference>
<keyword evidence="2" id="KW-0479">Metal-binding</keyword>
<dbReference type="PANTHER" id="PTHR40626">
    <property type="entry name" value="MIP31509P"/>
    <property type="match status" value="1"/>
</dbReference>
<keyword evidence="5" id="KW-0862">Zinc</keyword>
<evidence type="ECO:0000313" key="10">
    <source>
        <dbReference type="EMBL" id="KAH7155955.1"/>
    </source>
</evidence>
<dbReference type="PROSITE" id="PS00028">
    <property type="entry name" value="ZINC_FINGER_C2H2_1"/>
    <property type="match status" value="1"/>
</dbReference>
<evidence type="ECO:0000256" key="1">
    <source>
        <dbReference type="ARBA" id="ARBA00004123"/>
    </source>
</evidence>
<dbReference type="OrthoDB" id="10018191at2759"/>
<keyword evidence="3" id="KW-0677">Repeat</keyword>
<dbReference type="GO" id="GO:0006351">
    <property type="term" value="P:DNA-templated transcription"/>
    <property type="evidence" value="ECO:0007669"/>
    <property type="project" value="InterPro"/>
</dbReference>
<dbReference type="GO" id="GO:0000978">
    <property type="term" value="F:RNA polymerase II cis-regulatory region sequence-specific DNA binding"/>
    <property type="evidence" value="ECO:0007669"/>
    <property type="project" value="InterPro"/>
</dbReference>
<evidence type="ECO:0000313" key="11">
    <source>
        <dbReference type="Proteomes" id="UP000738349"/>
    </source>
</evidence>
<feature type="compositionally biased region" description="Polar residues" evidence="8">
    <location>
        <begin position="132"/>
        <end position="145"/>
    </location>
</feature>
<feature type="domain" description="C2H2-type" evidence="9">
    <location>
        <begin position="16"/>
        <end position="43"/>
    </location>
</feature>
<feature type="domain" description="C2H2-type" evidence="9">
    <location>
        <begin position="44"/>
        <end position="78"/>
    </location>
</feature>
<evidence type="ECO:0000256" key="3">
    <source>
        <dbReference type="ARBA" id="ARBA00022737"/>
    </source>
</evidence>
<proteinExistence type="predicted"/>
<evidence type="ECO:0000256" key="5">
    <source>
        <dbReference type="ARBA" id="ARBA00022833"/>
    </source>
</evidence>
<dbReference type="CDD" id="cd12148">
    <property type="entry name" value="fungal_TF_MHR"/>
    <property type="match status" value="1"/>
</dbReference>
<dbReference type="SMART" id="SM00355">
    <property type="entry name" value="ZnF_C2H2"/>
    <property type="match status" value="2"/>
</dbReference>
<feature type="compositionally biased region" description="Polar residues" evidence="8">
    <location>
        <begin position="173"/>
        <end position="198"/>
    </location>
</feature>
<dbReference type="AlphaFoldDB" id="A0A9P9JCX0"/>
<protein>
    <recommendedName>
        <fullName evidence="9">C2H2-type domain-containing protein</fullName>
    </recommendedName>
</protein>
<evidence type="ECO:0000256" key="7">
    <source>
        <dbReference type="PROSITE-ProRule" id="PRU00042"/>
    </source>
</evidence>
<dbReference type="EMBL" id="JAGMUV010000005">
    <property type="protein sequence ID" value="KAH7155955.1"/>
    <property type="molecule type" value="Genomic_DNA"/>
</dbReference>
<keyword evidence="4 7" id="KW-0863">Zinc-finger</keyword>
<dbReference type="GO" id="GO:0000981">
    <property type="term" value="F:DNA-binding transcription factor activity, RNA polymerase II-specific"/>
    <property type="evidence" value="ECO:0007669"/>
    <property type="project" value="InterPro"/>
</dbReference>
<evidence type="ECO:0000256" key="8">
    <source>
        <dbReference type="SAM" id="MobiDB-lite"/>
    </source>
</evidence>
<gene>
    <name evidence="10" type="ORF">EDB81DRAFT_376314</name>
</gene>
<feature type="compositionally biased region" description="Polar residues" evidence="8">
    <location>
        <begin position="320"/>
        <end position="338"/>
    </location>
</feature>
<dbReference type="InterPro" id="IPR013087">
    <property type="entry name" value="Znf_C2H2_type"/>
</dbReference>
<sequence>MAPQDSEAPDRRPRRHVCRVCHKTFVRAEHLRRHIASHENLRHHSCQSCGASFTRADVLHRHLKKCDDHLSRHSRPSPQDQDAQDESRPLLSKRPSLAARTTPTSPVDSNIMAATMEEDMSSHPPADAVPYTQAQISTPPTSLTSPVGVDGTAETDPAPNNAISRVPLHPQVPDQSAQDGLSASSQAGNDPVRNNTVHNNAVQPEPIFVSQPLVSLGTFSASELLPPVLGSWDSTGLDYTNQRFSVVSNHAGIFDDIPDLNMGDFAFLDDNLLLGTGAYQLGLDPIAKSMGSHQPHQPQQQQQQQHRPQSLQPGLESDEILSSRTRHTSPTVEHSNSPDGPVEYNRPLDYQVSVRPYRALRCTQEEAEVVSRAFLAAGGSEGIPKVNHLSRSRLARLLNAYFEFFDRHTPIIHRPSFSISLAHPGLILAMSAIGGCYLSEHDLACQAYEACCRIIAQYETELLHTADYSIWPIQATLLCAQFGAFGSNMQHFRQAQRHITLVSDLLAAAETKPRASTQKPISDWHHWVQRETLSRLTCWAWILNGVIICYDARTTGNFVRQEPSELHLPSSDSLWRASSAPEWAIAREMEHPPSTSMNDAVKMILHAQAPPEPISSFGLMALLGSILSSILSVEQSTLFSSGIMDKDSVSKMEQALHVWEILWRRHPHAETVPSRHGDSLMVDSLSLLGSAYYHLYLGPELRYLKRNASNPDTRSSRPQYRAHPRVLRAVEYAASSWLIRAKLGIAHLQRLAAIMFGGHVLATAYEGALILSWWLSTREEAACHFSADAENRERLRRLDGLFSEIFEEISDQGIDCDAQEVHPGSPPLAFYGMLMHRSVWTYACVLHQYLENAEVRLQAERPSTAGAIAIG</sequence>
<name>A0A9P9JCX0_9HYPO</name>
<keyword evidence="6" id="KW-0539">Nucleus</keyword>
<dbReference type="GO" id="GO:0008270">
    <property type="term" value="F:zinc ion binding"/>
    <property type="evidence" value="ECO:0007669"/>
    <property type="project" value="UniProtKB-KW"/>
</dbReference>
<organism evidence="10 11">
    <name type="scientific">Dactylonectria macrodidyma</name>
    <dbReference type="NCBI Taxonomy" id="307937"/>
    <lineage>
        <taxon>Eukaryota</taxon>
        <taxon>Fungi</taxon>
        <taxon>Dikarya</taxon>
        <taxon>Ascomycota</taxon>
        <taxon>Pezizomycotina</taxon>
        <taxon>Sordariomycetes</taxon>
        <taxon>Hypocreomycetidae</taxon>
        <taxon>Hypocreales</taxon>
        <taxon>Nectriaceae</taxon>
        <taxon>Dactylonectria</taxon>
    </lineage>
</organism>
<keyword evidence="11" id="KW-1185">Reference proteome</keyword>
<feature type="compositionally biased region" description="Polar residues" evidence="8">
    <location>
        <begin position="99"/>
        <end position="108"/>
    </location>
</feature>